<keyword evidence="3" id="KW-1185">Reference proteome</keyword>
<dbReference type="InterPro" id="IPR004013">
    <property type="entry name" value="PHP_dom"/>
</dbReference>
<dbReference type="CDD" id="cd07438">
    <property type="entry name" value="PHP_HisPPase_AMP"/>
    <property type="match status" value="1"/>
</dbReference>
<evidence type="ECO:0000259" key="1">
    <source>
        <dbReference type="SMART" id="SM00481"/>
    </source>
</evidence>
<dbReference type="InterPro" id="IPR016195">
    <property type="entry name" value="Pol/histidinol_Pase-like"/>
</dbReference>
<feature type="domain" description="Polymerase/histidinol phosphatase N-terminal" evidence="1">
    <location>
        <begin position="3"/>
        <end position="68"/>
    </location>
</feature>
<dbReference type="EMBL" id="FQZL01000009">
    <property type="protein sequence ID" value="SHJ03779.1"/>
    <property type="molecule type" value="Genomic_DNA"/>
</dbReference>
<dbReference type="GO" id="GO:0004534">
    <property type="term" value="F:5'-3' RNA exonuclease activity"/>
    <property type="evidence" value="ECO:0007669"/>
    <property type="project" value="TreeGrafter"/>
</dbReference>
<dbReference type="SUPFAM" id="SSF89550">
    <property type="entry name" value="PHP domain-like"/>
    <property type="match status" value="1"/>
</dbReference>
<dbReference type="Gene3D" id="1.10.150.650">
    <property type="match status" value="1"/>
</dbReference>
<evidence type="ECO:0000313" key="3">
    <source>
        <dbReference type="Proteomes" id="UP000184052"/>
    </source>
</evidence>
<dbReference type="OrthoDB" id="9791620at2"/>
<gene>
    <name evidence="2" type="ORF">SAMN02745751_01622</name>
</gene>
<sequence length="274" mass="32065">MKTDLHIHTWASDGTWSPETLLEKLNEERIKIFSITDHDTIKSSEAMLNIPLENEMVYIPGVEVAATYKDREYHLTVYNYNRTSEFLDLIEWNNDTRLEYNYDFLHLLSKKHENVSLDDYFDYVEDPTRGGWKALNYLIDRGIYRTMFDYFDGLKETDLTLRFKEPEEVIETAKKEGASVFLAHPSYYFRDGVMSGEELDFWKIAGIDGVECYTPYAPDRDRIEYYKDYCNKNDLMISGGSDCHGGFLERKLGFPNIDAGDLRINSLFDKSDML</sequence>
<dbReference type="AlphaFoldDB" id="A0A1M6G1I8"/>
<dbReference type="Pfam" id="PF02811">
    <property type="entry name" value="PHP"/>
    <property type="match status" value="1"/>
</dbReference>
<evidence type="ECO:0000313" key="2">
    <source>
        <dbReference type="EMBL" id="SHJ03779.1"/>
    </source>
</evidence>
<dbReference type="RefSeq" id="WP_139257964.1">
    <property type="nucleotide sequence ID" value="NZ_FQZL01000009.1"/>
</dbReference>
<dbReference type="InterPro" id="IPR003141">
    <property type="entry name" value="Pol/His_phosphatase_N"/>
</dbReference>
<name>A0A1M6G1I8_9FIRM</name>
<dbReference type="InterPro" id="IPR052018">
    <property type="entry name" value="PHP_domain"/>
</dbReference>
<dbReference type="PANTHER" id="PTHR42924:SF3">
    <property type="entry name" value="POLYMERASE_HISTIDINOL PHOSPHATASE N-TERMINAL DOMAIN-CONTAINING PROTEIN"/>
    <property type="match status" value="1"/>
</dbReference>
<dbReference type="Gene3D" id="3.20.20.140">
    <property type="entry name" value="Metal-dependent hydrolases"/>
    <property type="match status" value="1"/>
</dbReference>
<dbReference type="PANTHER" id="PTHR42924">
    <property type="entry name" value="EXONUCLEASE"/>
    <property type="match status" value="1"/>
</dbReference>
<accession>A0A1M6G1I8</accession>
<dbReference type="Proteomes" id="UP000184052">
    <property type="component" value="Unassembled WGS sequence"/>
</dbReference>
<protein>
    <submittedName>
        <fullName evidence="2">Predicted metal-dependent phosphoesterase TrpH, contains PHP domain</fullName>
    </submittedName>
</protein>
<dbReference type="GO" id="GO:0035312">
    <property type="term" value="F:5'-3' DNA exonuclease activity"/>
    <property type="evidence" value="ECO:0007669"/>
    <property type="project" value="TreeGrafter"/>
</dbReference>
<reference evidence="2 3" key="1">
    <citation type="submission" date="2016-11" db="EMBL/GenBank/DDBJ databases">
        <authorList>
            <person name="Jaros S."/>
            <person name="Januszkiewicz K."/>
            <person name="Wedrychowicz H."/>
        </authorList>
    </citation>
    <scope>NUCLEOTIDE SEQUENCE [LARGE SCALE GENOMIC DNA]</scope>
    <source>
        <strain evidence="2 3">DSM 17477</strain>
    </source>
</reference>
<proteinExistence type="predicted"/>
<dbReference type="SMART" id="SM00481">
    <property type="entry name" value="POLIIIAc"/>
    <property type="match status" value="1"/>
</dbReference>
<organism evidence="2 3">
    <name type="scientific">Dethiosulfatibacter aminovorans DSM 17477</name>
    <dbReference type="NCBI Taxonomy" id="1121476"/>
    <lineage>
        <taxon>Bacteria</taxon>
        <taxon>Bacillati</taxon>
        <taxon>Bacillota</taxon>
        <taxon>Tissierellia</taxon>
        <taxon>Dethiosulfatibacter</taxon>
    </lineage>
</organism>
<dbReference type="STRING" id="1121476.SAMN02745751_01622"/>